<organism evidence="1 2">
    <name type="scientific">Xylanibacter caecicola</name>
    <dbReference type="NCBI Taxonomy" id="2736294"/>
    <lineage>
        <taxon>Bacteria</taxon>
        <taxon>Pseudomonadati</taxon>
        <taxon>Bacteroidota</taxon>
        <taxon>Bacteroidia</taxon>
        <taxon>Bacteroidales</taxon>
        <taxon>Prevotellaceae</taxon>
        <taxon>Xylanibacter</taxon>
    </lineage>
</organism>
<evidence type="ECO:0000313" key="1">
    <source>
        <dbReference type="EMBL" id="NPE25251.1"/>
    </source>
</evidence>
<dbReference type="RefSeq" id="WP_172344740.1">
    <property type="nucleotide sequence ID" value="NZ_CATJFF010000071.1"/>
</dbReference>
<dbReference type="Proteomes" id="UP000820977">
    <property type="component" value="Unassembled WGS sequence"/>
</dbReference>
<accession>A0ABX2B1W6</accession>
<reference evidence="1 2" key="1">
    <citation type="submission" date="2020-05" db="EMBL/GenBank/DDBJ databases">
        <title>Distinct polysaccharide utilization as determinants for interspecies competition between intestinal Prevotella spp.</title>
        <authorList>
            <person name="Galvez E.J.C."/>
            <person name="Iljazovic A."/>
            <person name="Strowig T."/>
        </authorList>
    </citation>
    <scope>NUCLEOTIDE SEQUENCE [LARGE SCALE GENOMIC DNA]</scope>
    <source>
        <strain evidence="1 2">PCHR</strain>
    </source>
</reference>
<evidence type="ECO:0008006" key="3">
    <source>
        <dbReference type="Google" id="ProtNLM"/>
    </source>
</evidence>
<proteinExistence type="predicted"/>
<gene>
    <name evidence="1" type="ORF">HPS54_06940</name>
</gene>
<comment type="caution">
    <text evidence="1">The sequence shown here is derived from an EMBL/GenBank/DDBJ whole genome shotgun (WGS) entry which is preliminary data.</text>
</comment>
<name>A0ABX2B1W6_9BACT</name>
<evidence type="ECO:0000313" key="2">
    <source>
        <dbReference type="Proteomes" id="UP000820977"/>
    </source>
</evidence>
<dbReference type="EMBL" id="JABKKJ010000009">
    <property type="protein sequence ID" value="NPE25251.1"/>
    <property type="molecule type" value="Genomic_DNA"/>
</dbReference>
<protein>
    <recommendedName>
        <fullName evidence="3">IgGFc-binding protein N-terminal domain-containing protein</fullName>
    </recommendedName>
</protein>
<keyword evidence="2" id="KW-1185">Reference proteome</keyword>
<sequence length="389" mass="43925">MKTITFLIVLFLQIFCLKSIYAQGVYEKVTSDEQIGEGGIFIIVRIDDNVSMGKIEPINKVSVGKGIKINVKNMNLLSLEKVNTDDSPFEIEIIKDMENVELFYIKTIQGYLYSDSETSTDIEYSTEYNKANKYKWSIEIGKTDNRFVRISNKSTKRIINYSTQSFRAMSSSTNANIQLFRKISVDNPIKLQIGAAKYSTLYYSDKNLVVPDEVEAYTFNCNNEGLQIGKTYKAMDIIPKGTAVVLHGQGSYDFLETVATGVTDPDNVLNGTDNNEIISDDNNDNYLYYMLSLNSSNDLNSVGFYWGTEEGRPFTNNAHKAYLKIPKSDTLQAKSSFLFSDIETETTAISRPIANDVTDTYYYTIQGNKISCPTNKGIYIRNGKKFVIK</sequence>